<dbReference type="InterPro" id="IPR036775">
    <property type="entry name" value="DNA_pol_Y-fam_lit_finger_sf"/>
</dbReference>
<dbReference type="SUPFAM" id="SSF100879">
    <property type="entry name" value="Lesion bypass DNA polymerase (Y-family), little finger domain"/>
    <property type="match status" value="1"/>
</dbReference>
<evidence type="ECO:0000256" key="13">
    <source>
        <dbReference type="ARBA" id="ARBA00023204"/>
    </source>
</evidence>
<keyword evidence="9 15" id="KW-0227">DNA damage</keyword>
<keyword evidence="8 15" id="KW-0479">Metal-binding</keyword>
<keyword evidence="19" id="KW-1185">Reference proteome</keyword>
<evidence type="ECO:0000256" key="1">
    <source>
        <dbReference type="ARBA" id="ARBA00004496"/>
    </source>
</evidence>
<dbReference type="Proteomes" id="UP001437460">
    <property type="component" value="Unassembled WGS sequence"/>
</dbReference>
<evidence type="ECO:0000256" key="3">
    <source>
        <dbReference type="ARBA" id="ARBA00022457"/>
    </source>
</evidence>
<evidence type="ECO:0000256" key="2">
    <source>
        <dbReference type="ARBA" id="ARBA00010945"/>
    </source>
</evidence>
<evidence type="ECO:0000256" key="16">
    <source>
        <dbReference type="SAM" id="MobiDB-lite"/>
    </source>
</evidence>
<keyword evidence="5 15" id="KW-0808">Transferase</keyword>
<dbReference type="Gene3D" id="1.10.150.20">
    <property type="entry name" value="5' to 3' exonuclease, C-terminal subdomain"/>
    <property type="match status" value="1"/>
</dbReference>
<dbReference type="InterPro" id="IPR043128">
    <property type="entry name" value="Rev_trsase/Diguanyl_cyclase"/>
</dbReference>
<dbReference type="PANTHER" id="PTHR11076">
    <property type="entry name" value="DNA REPAIR POLYMERASE UMUC / TRANSFERASE FAMILY MEMBER"/>
    <property type="match status" value="1"/>
</dbReference>
<feature type="site" description="Substrate discrimination" evidence="15">
    <location>
        <position position="17"/>
    </location>
</feature>
<comment type="subunit">
    <text evidence="15">Monomer.</text>
</comment>
<evidence type="ECO:0000259" key="17">
    <source>
        <dbReference type="PROSITE" id="PS50173"/>
    </source>
</evidence>
<evidence type="ECO:0000256" key="14">
    <source>
        <dbReference type="ARBA" id="ARBA00049244"/>
    </source>
</evidence>
<name>A0ABV1HKR3_9FIRM</name>
<dbReference type="InterPro" id="IPR022880">
    <property type="entry name" value="DNApol_IV"/>
</dbReference>
<dbReference type="Gene3D" id="3.40.1170.60">
    <property type="match status" value="1"/>
</dbReference>
<protein>
    <recommendedName>
        <fullName evidence="15">DNA polymerase IV</fullName>
        <shortName evidence="15">Pol IV</shortName>
        <ecNumber evidence="15">2.7.7.7</ecNumber>
    </recommendedName>
</protein>
<dbReference type="SUPFAM" id="SSF56672">
    <property type="entry name" value="DNA/RNA polymerases"/>
    <property type="match status" value="1"/>
</dbReference>
<keyword evidence="7 15" id="KW-0235">DNA replication</keyword>
<reference evidence="18 19" key="1">
    <citation type="submission" date="2024-03" db="EMBL/GenBank/DDBJ databases">
        <title>Human intestinal bacterial collection.</title>
        <authorList>
            <person name="Pauvert C."/>
            <person name="Hitch T.C.A."/>
            <person name="Clavel T."/>
        </authorList>
    </citation>
    <scope>NUCLEOTIDE SEQUENCE [LARGE SCALE GENOMIC DNA]</scope>
    <source>
        <strain evidence="18 19">CLA-AP-H27</strain>
    </source>
</reference>
<evidence type="ECO:0000313" key="18">
    <source>
        <dbReference type="EMBL" id="MEQ2562902.1"/>
    </source>
</evidence>
<dbReference type="Pfam" id="PF11799">
    <property type="entry name" value="IMS_C"/>
    <property type="match status" value="1"/>
</dbReference>
<accession>A0ABV1HKR3</accession>
<evidence type="ECO:0000256" key="6">
    <source>
        <dbReference type="ARBA" id="ARBA00022695"/>
    </source>
</evidence>
<dbReference type="PROSITE" id="PS50173">
    <property type="entry name" value="UMUC"/>
    <property type="match status" value="1"/>
</dbReference>
<dbReference type="InterPro" id="IPR043502">
    <property type="entry name" value="DNA/RNA_pol_sf"/>
</dbReference>
<evidence type="ECO:0000256" key="8">
    <source>
        <dbReference type="ARBA" id="ARBA00022723"/>
    </source>
</evidence>
<dbReference type="EMBL" id="JBBMFJ010000011">
    <property type="protein sequence ID" value="MEQ2562902.1"/>
    <property type="molecule type" value="Genomic_DNA"/>
</dbReference>
<dbReference type="Pfam" id="PF21999">
    <property type="entry name" value="IMS_HHH_1"/>
    <property type="match status" value="1"/>
</dbReference>
<dbReference type="InterPro" id="IPR017961">
    <property type="entry name" value="DNA_pol_Y-fam_little_finger"/>
</dbReference>
<gene>
    <name evidence="15" type="primary">dinB</name>
    <name evidence="18" type="ORF">WMO41_06960</name>
</gene>
<comment type="subcellular location">
    <subcellularLocation>
        <location evidence="1 15">Cytoplasm</location>
    </subcellularLocation>
</comment>
<comment type="catalytic activity">
    <reaction evidence="14 15">
        <text>DNA(n) + a 2'-deoxyribonucleoside 5'-triphosphate = DNA(n+1) + diphosphate</text>
        <dbReference type="Rhea" id="RHEA:22508"/>
        <dbReference type="Rhea" id="RHEA-COMP:17339"/>
        <dbReference type="Rhea" id="RHEA-COMP:17340"/>
        <dbReference type="ChEBI" id="CHEBI:33019"/>
        <dbReference type="ChEBI" id="CHEBI:61560"/>
        <dbReference type="ChEBI" id="CHEBI:173112"/>
        <dbReference type="EC" id="2.7.7.7"/>
    </reaction>
</comment>
<keyword evidence="13 15" id="KW-0234">DNA repair</keyword>
<dbReference type="CDD" id="cd03586">
    <property type="entry name" value="PolY_Pol_IV_kappa"/>
    <property type="match status" value="1"/>
</dbReference>
<dbReference type="GO" id="GO:0003887">
    <property type="term" value="F:DNA-directed DNA polymerase activity"/>
    <property type="evidence" value="ECO:0007669"/>
    <property type="project" value="UniProtKB-EC"/>
</dbReference>
<sequence length="425" mass="47511">METRKRLIFHIDVNSAFLSWESVYRLSQDPDVQDLRLIPSAVGGDVSSRHGIILAKSTPAKKFGVVTAETIGSALRKCPELIIVPSRFDIYSRYSRQMLALLSEYTPDIEKFSIDEAFLDMTETIHLFGRPREVADQIRSRIRDELKFTVNVGISSNKLLAKMASDFEKPDKTHTLFPEEVPAKMWPLPLRDLLFVGGSAADKMARIGLHTIGDAAACDLGILKAHLGDKYATQVYRYANGIDQAPVAPPDPTRKGYGNSITLPQDVSDFETACQVLLALSETVGARLREAGVRCNSVTVEFKDWRFASQSHQCVLKSPTDSTSVLYDTACRLLKEFWDKTPVRLIGLRTAQIQEDSFEQMSLFEDARAKKMRAMEKAVDSIRGRYGIDSVQRASFLKENSPTPHAVSRQKHLNKSSEQPAGKEL</sequence>
<dbReference type="EC" id="2.7.7.7" evidence="15"/>
<keyword evidence="6 15" id="KW-0548">Nucleotidyltransferase</keyword>
<feature type="binding site" evidence="15">
    <location>
        <position position="12"/>
    </location>
    <ligand>
        <name>Mg(2+)</name>
        <dbReference type="ChEBI" id="CHEBI:18420"/>
    </ligand>
</feature>
<organism evidence="18 19">
    <name type="scientific">Ventrimonas faecis</name>
    <dbReference type="NCBI Taxonomy" id="3133170"/>
    <lineage>
        <taxon>Bacteria</taxon>
        <taxon>Bacillati</taxon>
        <taxon>Bacillota</taxon>
        <taxon>Clostridia</taxon>
        <taxon>Lachnospirales</taxon>
        <taxon>Lachnospiraceae</taxon>
        <taxon>Ventrimonas</taxon>
    </lineage>
</organism>
<dbReference type="InterPro" id="IPR001126">
    <property type="entry name" value="UmuC"/>
</dbReference>
<keyword evidence="10 15" id="KW-0460">Magnesium</keyword>
<evidence type="ECO:0000256" key="7">
    <source>
        <dbReference type="ARBA" id="ARBA00022705"/>
    </source>
</evidence>
<evidence type="ECO:0000256" key="4">
    <source>
        <dbReference type="ARBA" id="ARBA00022490"/>
    </source>
</evidence>
<comment type="caution">
    <text evidence="18">The sequence shown here is derived from an EMBL/GenBank/DDBJ whole genome shotgun (WGS) entry which is preliminary data.</text>
</comment>
<evidence type="ECO:0000256" key="12">
    <source>
        <dbReference type="ARBA" id="ARBA00023125"/>
    </source>
</evidence>
<dbReference type="HAMAP" id="MF_01113">
    <property type="entry name" value="DNApol_IV"/>
    <property type="match status" value="1"/>
</dbReference>
<evidence type="ECO:0000256" key="15">
    <source>
        <dbReference type="HAMAP-Rule" id="MF_01113"/>
    </source>
</evidence>
<evidence type="ECO:0000256" key="10">
    <source>
        <dbReference type="ARBA" id="ARBA00022842"/>
    </source>
</evidence>
<proteinExistence type="inferred from homology"/>
<keyword evidence="3 15" id="KW-0515">Mutator protein</keyword>
<evidence type="ECO:0000256" key="11">
    <source>
        <dbReference type="ARBA" id="ARBA00022932"/>
    </source>
</evidence>
<dbReference type="InterPro" id="IPR053848">
    <property type="entry name" value="IMS_HHH_1"/>
</dbReference>
<dbReference type="Gene3D" id="3.30.1490.100">
    <property type="entry name" value="DNA polymerase, Y-family, little finger domain"/>
    <property type="match status" value="1"/>
</dbReference>
<dbReference type="InterPro" id="IPR050116">
    <property type="entry name" value="DNA_polymerase-Y"/>
</dbReference>
<comment type="cofactor">
    <cofactor evidence="15">
        <name>Mg(2+)</name>
        <dbReference type="ChEBI" id="CHEBI:18420"/>
    </cofactor>
    <text evidence="15">Binds 2 magnesium ions per subunit.</text>
</comment>
<comment type="function">
    <text evidence="15">Poorly processive, error-prone DNA polymerase involved in untargeted mutagenesis. Copies undamaged DNA at stalled replication forks, which arise in vivo from mismatched or misaligned primer ends. These misaligned primers can be extended by PolIV. Exhibits no 3'-5' exonuclease (proofreading) activity. May be involved in translesional synthesis, in conjunction with the beta clamp from PolIII.</text>
</comment>
<keyword evidence="11 15" id="KW-0239">DNA-directed DNA polymerase</keyword>
<dbReference type="RefSeq" id="WP_349229131.1">
    <property type="nucleotide sequence ID" value="NZ_JBBMFJ010000011.1"/>
</dbReference>
<dbReference type="Pfam" id="PF00817">
    <property type="entry name" value="IMS"/>
    <property type="match status" value="1"/>
</dbReference>
<evidence type="ECO:0000256" key="9">
    <source>
        <dbReference type="ARBA" id="ARBA00022763"/>
    </source>
</evidence>
<comment type="similarity">
    <text evidence="2 15">Belongs to the DNA polymerase type-Y family.</text>
</comment>
<feature type="active site" evidence="15">
    <location>
        <position position="116"/>
    </location>
</feature>
<feature type="domain" description="UmuC" evidence="17">
    <location>
        <begin position="8"/>
        <end position="197"/>
    </location>
</feature>
<evidence type="ECO:0000313" key="19">
    <source>
        <dbReference type="Proteomes" id="UP001437460"/>
    </source>
</evidence>
<dbReference type="Gene3D" id="3.30.70.270">
    <property type="match status" value="1"/>
</dbReference>
<feature type="binding site" evidence="15">
    <location>
        <position position="115"/>
    </location>
    <ligand>
        <name>Mg(2+)</name>
        <dbReference type="ChEBI" id="CHEBI:18420"/>
    </ligand>
</feature>
<dbReference type="PANTHER" id="PTHR11076:SF33">
    <property type="entry name" value="DNA POLYMERASE KAPPA"/>
    <property type="match status" value="1"/>
</dbReference>
<feature type="region of interest" description="Disordered" evidence="16">
    <location>
        <begin position="398"/>
        <end position="425"/>
    </location>
</feature>
<keyword evidence="4 15" id="KW-0963">Cytoplasm</keyword>
<evidence type="ECO:0000256" key="5">
    <source>
        <dbReference type="ARBA" id="ARBA00022679"/>
    </source>
</evidence>
<keyword evidence="12 15" id="KW-0238">DNA-binding</keyword>